<dbReference type="AlphaFoldDB" id="A0A392S149"/>
<feature type="region of interest" description="Disordered" evidence="1">
    <location>
        <begin position="1"/>
        <end position="25"/>
    </location>
</feature>
<dbReference type="EMBL" id="LXQA010306288">
    <property type="protein sequence ID" value="MCI42578.1"/>
    <property type="molecule type" value="Genomic_DNA"/>
</dbReference>
<accession>A0A392S149</accession>
<dbReference type="Proteomes" id="UP000265520">
    <property type="component" value="Unassembled WGS sequence"/>
</dbReference>
<evidence type="ECO:0000313" key="3">
    <source>
        <dbReference type="Proteomes" id="UP000265520"/>
    </source>
</evidence>
<evidence type="ECO:0000256" key="1">
    <source>
        <dbReference type="SAM" id="MobiDB-lite"/>
    </source>
</evidence>
<proteinExistence type="predicted"/>
<keyword evidence="3" id="KW-1185">Reference proteome</keyword>
<feature type="non-terminal residue" evidence="2">
    <location>
        <position position="41"/>
    </location>
</feature>
<sequence>MNQPATVETTAPTTLTSQGGSSVQNTVWPLYGLPVGYTPPG</sequence>
<protein>
    <submittedName>
        <fullName evidence="2">Uncharacterized protein</fullName>
    </submittedName>
</protein>
<name>A0A392S149_9FABA</name>
<comment type="caution">
    <text evidence="2">The sequence shown here is derived from an EMBL/GenBank/DDBJ whole genome shotgun (WGS) entry which is preliminary data.</text>
</comment>
<organism evidence="2 3">
    <name type="scientific">Trifolium medium</name>
    <dbReference type="NCBI Taxonomy" id="97028"/>
    <lineage>
        <taxon>Eukaryota</taxon>
        <taxon>Viridiplantae</taxon>
        <taxon>Streptophyta</taxon>
        <taxon>Embryophyta</taxon>
        <taxon>Tracheophyta</taxon>
        <taxon>Spermatophyta</taxon>
        <taxon>Magnoliopsida</taxon>
        <taxon>eudicotyledons</taxon>
        <taxon>Gunneridae</taxon>
        <taxon>Pentapetalae</taxon>
        <taxon>rosids</taxon>
        <taxon>fabids</taxon>
        <taxon>Fabales</taxon>
        <taxon>Fabaceae</taxon>
        <taxon>Papilionoideae</taxon>
        <taxon>50 kb inversion clade</taxon>
        <taxon>NPAAA clade</taxon>
        <taxon>Hologalegina</taxon>
        <taxon>IRL clade</taxon>
        <taxon>Trifolieae</taxon>
        <taxon>Trifolium</taxon>
    </lineage>
</organism>
<evidence type="ECO:0000313" key="2">
    <source>
        <dbReference type="EMBL" id="MCI42578.1"/>
    </source>
</evidence>
<feature type="compositionally biased region" description="Low complexity" evidence="1">
    <location>
        <begin position="1"/>
        <end position="16"/>
    </location>
</feature>
<reference evidence="2 3" key="1">
    <citation type="journal article" date="2018" name="Front. Plant Sci.">
        <title>Red Clover (Trifolium pratense) and Zigzag Clover (T. medium) - A Picture of Genomic Similarities and Differences.</title>
        <authorList>
            <person name="Dluhosova J."/>
            <person name="Istvanek J."/>
            <person name="Nedelnik J."/>
            <person name="Repkova J."/>
        </authorList>
    </citation>
    <scope>NUCLEOTIDE SEQUENCE [LARGE SCALE GENOMIC DNA]</scope>
    <source>
        <strain evidence="3">cv. 10/8</strain>
        <tissue evidence="2">Leaf</tissue>
    </source>
</reference>